<dbReference type="Pfam" id="PF25583">
    <property type="entry name" value="WCX"/>
    <property type="match status" value="1"/>
</dbReference>
<evidence type="ECO:0000313" key="3">
    <source>
        <dbReference type="EMBL" id="MFC7060998.1"/>
    </source>
</evidence>
<reference evidence="4" key="1">
    <citation type="journal article" date="2019" name="Int. J. Syst. Evol. Microbiol.">
        <title>The Global Catalogue of Microorganisms (GCM) 10K type strain sequencing project: providing services to taxonomists for standard genome sequencing and annotation.</title>
        <authorList>
            <consortium name="The Broad Institute Genomics Platform"/>
            <consortium name="The Broad Institute Genome Sequencing Center for Infectious Disease"/>
            <person name="Wu L."/>
            <person name="Ma J."/>
        </authorList>
    </citation>
    <scope>NUCLEOTIDE SEQUENCE [LARGE SCALE GENOMIC DNA]</scope>
    <source>
        <strain evidence="4">CGMCC 4.1621</strain>
    </source>
</reference>
<dbReference type="Proteomes" id="UP001596410">
    <property type="component" value="Unassembled WGS sequence"/>
</dbReference>
<protein>
    <submittedName>
        <fullName evidence="3">Helix-turn-helix transcriptional regulator</fullName>
    </submittedName>
</protein>
<sequence>MDKLNTRERVLVLKNILEKHTDEENERTLSEITDLLNKEFDSFYGFSKKSIKVDLDCFEESDVVDLIVNQETNGLPKYYSHQNRLFEIQELRLLSDAVVSARFITKSEKESLIGKIKKLTSEHLAAKLENQLHIEEIAHSQSNKVKYVIYDLHNAINDHHVIHFQYGRYGVDKEFALSREGKIYKLHPYALVWNRDYYYLIGWSPEHEEIRHFRVDRMVKLQVIGEVFQQKEEFDSSKYTKTLFHMFTGTEKWIKVKFANHLINVIIDRFGKNVPIDASDDGYFTLKTKAVISDGLVGWLLNWGGNAEVIEPPELRQEIQEQVNKMYNIYNS</sequence>
<comment type="caution">
    <text evidence="3">The sequence shown here is derived from an EMBL/GenBank/DDBJ whole genome shotgun (WGS) entry which is preliminary data.</text>
</comment>
<dbReference type="InterPro" id="IPR057727">
    <property type="entry name" value="WCX_dom"/>
</dbReference>
<organism evidence="3 4">
    <name type="scientific">Halobacillus seohaensis</name>
    <dbReference type="NCBI Taxonomy" id="447421"/>
    <lineage>
        <taxon>Bacteria</taxon>
        <taxon>Bacillati</taxon>
        <taxon>Bacillota</taxon>
        <taxon>Bacilli</taxon>
        <taxon>Bacillales</taxon>
        <taxon>Bacillaceae</taxon>
        <taxon>Halobacillus</taxon>
    </lineage>
</organism>
<evidence type="ECO:0000313" key="4">
    <source>
        <dbReference type="Proteomes" id="UP001596410"/>
    </source>
</evidence>
<accession>A0ABW2EHW9</accession>
<dbReference type="InterPro" id="IPR026881">
    <property type="entry name" value="WYL_dom"/>
</dbReference>
<name>A0ABW2EHW9_9BACI</name>
<evidence type="ECO:0000259" key="2">
    <source>
        <dbReference type="Pfam" id="PF25583"/>
    </source>
</evidence>
<feature type="domain" description="WCX" evidence="2">
    <location>
        <begin position="254"/>
        <end position="326"/>
    </location>
</feature>
<dbReference type="RefSeq" id="WP_204708655.1">
    <property type="nucleotide sequence ID" value="NZ_JBHSZV010000010.1"/>
</dbReference>
<dbReference type="PANTHER" id="PTHR34580:SF1">
    <property type="entry name" value="PROTEIN PAFC"/>
    <property type="match status" value="1"/>
</dbReference>
<feature type="domain" description="WYL" evidence="1">
    <location>
        <begin position="150"/>
        <end position="223"/>
    </location>
</feature>
<dbReference type="EMBL" id="JBHSZV010000010">
    <property type="protein sequence ID" value="MFC7060998.1"/>
    <property type="molecule type" value="Genomic_DNA"/>
</dbReference>
<dbReference type="PROSITE" id="PS52050">
    <property type="entry name" value="WYL"/>
    <property type="match status" value="1"/>
</dbReference>
<keyword evidence="4" id="KW-1185">Reference proteome</keyword>
<dbReference type="InterPro" id="IPR051534">
    <property type="entry name" value="CBASS_pafABC_assoc_protein"/>
</dbReference>
<dbReference type="Pfam" id="PF13280">
    <property type="entry name" value="WYL"/>
    <property type="match status" value="1"/>
</dbReference>
<gene>
    <name evidence="3" type="ORF">ACFQIC_03825</name>
</gene>
<evidence type="ECO:0000259" key="1">
    <source>
        <dbReference type="Pfam" id="PF13280"/>
    </source>
</evidence>
<dbReference type="PANTHER" id="PTHR34580">
    <property type="match status" value="1"/>
</dbReference>
<proteinExistence type="predicted"/>